<dbReference type="RefSeq" id="WP_011521033.1">
    <property type="nucleotide sequence ID" value="NC_008009.1"/>
</dbReference>
<dbReference type="PANTHER" id="PTHR43236">
    <property type="entry name" value="ANTITOXIN HIGA1"/>
    <property type="match status" value="1"/>
</dbReference>
<proteinExistence type="predicted"/>
<dbReference type="AlphaFoldDB" id="Q1IV69"/>
<gene>
    <name evidence="2" type="ordered locus">Acid345_0226</name>
</gene>
<dbReference type="Gene3D" id="1.10.10.2910">
    <property type="match status" value="1"/>
</dbReference>
<dbReference type="InterPro" id="IPR052345">
    <property type="entry name" value="Rad_response_metalloprotease"/>
</dbReference>
<organism evidence="2 3">
    <name type="scientific">Koribacter versatilis (strain Ellin345)</name>
    <dbReference type="NCBI Taxonomy" id="204669"/>
    <lineage>
        <taxon>Bacteria</taxon>
        <taxon>Pseudomonadati</taxon>
        <taxon>Acidobacteriota</taxon>
        <taxon>Terriglobia</taxon>
        <taxon>Terriglobales</taxon>
        <taxon>Candidatus Korobacteraceae</taxon>
        <taxon>Candidatus Korobacter</taxon>
    </lineage>
</organism>
<accession>Q1IV69</accession>
<dbReference type="PANTHER" id="PTHR43236:SF2">
    <property type="entry name" value="BLL0069 PROTEIN"/>
    <property type="match status" value="1"/>
</dbReference>
<evidence type="ECO:0000313" key="3">
    <source>
        <dbReference type="Proteomes" id="UP000002432"/>
    </source>
</evidence>
<name>Q1IV69_KORVE</name>
<dbReference type="EnsemblBacteria" id="ABF39231">
    <property type="protein sequence ID" value="ABF39231"/>
    <property type="gene ID" value="Acid345_0226"/>
</dbReference>
<dbReference type="OrthoDB" id="9816277at2"/>
<dbReference type="eggNOG" id="COG2856">
    <property type="taxonomic scope" value="Bacteria"/>
</dbReference>
<dbReference type="Proteomes" id="UP000002432">
    <property type="component" value="Chromosome"/>
</dbReference>
<dbReference type="Pfam" id="PF06114">
    <property type="entry name" value="Peptidase_M78"/>
    <property type="match status" value="1"/>
</dbReference>
<protein>
    <recommendedName>
        <fullName evidence="1">IrrE N-terminal-like domain-containing protein</fullName>
    </recommendedName>
</protein>
<dbReference type="HOGENOM" id="CLU_084682_2_0_0"/>
<dbReference type="STRING" id="204669.Acid345_0226"/>
<dbReference type="EMBL" id="CP000360">
    <property type="protein sequence ID" value="ABF39231.1"/>
    <property type="molecule type" value="Genomic_DNA"/>
</dbReference>
<feature type="domain" description="IrrE N-terminal-like" evidence="1">
    <location>
        <begin position="34"/>
        <end position="165"/>
    </location>
</feature>
<reference evidence="2 3" key="1">
    <citation type="journal article" date="2009" name="Appl. Environ. Microbiol.">
        <title>Three genomes from the phylum Acidobacteria provide insight into the lifestyles of these microorganisms in soils.</title>
        <authorList>
            <person name="Ward N.L."/>
            <person name="Challacombe J.F."/>
            <person name="Janssen P.H."/>
            <person name="Henrissat B."/>
            <person name="Coutinho P.M."/>
            <person name="Wu M."/>
            <person name="Xie G."/>
            <person name="Haft D.H."/>
            <person name="Sait M."/>
            <person name="Badger J."/>
            <person name="Barabote R.D."/>
            <person name="Bradley B."/>
            <person name="Brettin T.S."/>
            <person name="Brinkac L.M."/>
            <person name="Bruce D."/>
            <person name="Creasy T."/>
            <person name="Daugherty S.C."/>
            <person name="Davidsen T.M."/>
            <person name="DeBoy R.T."/>
            <person name="Detter J.C."/>
            <person name="Dodson R.J."/>
            <person name="Durkin A.S."/>
            <person name="Ganapathy A."/>
            <person name="Gwinn-Giglio M."/>
            <person name="Han C.S."/>
            <person name="Khouri H."/>
            <person name="Kiss H."/>
            <person name="Kothari S.P."/>
            <person name="Madupu R."/>
            <person name="Nelson K.E."/>
            <person name="Nelson W.C."/>
            <person name="Paulsen I."/>
            <person name="Penn K."/>
            <person name="Ren Q."/>
            <person name="Rosovitz M.J."/>
            <person name="Selengut J.D."/>
            <person name="Shrivastava S."/>
            <person name="Sullivan S.A."/>
            <person name="Tapia R."/>
            <person name="Thompson L.S."/>
            <person name="Watkins K.L."/>
            <person name="Yang Q."/>
            <person name="Yu C."/>
            <person name="Zafar N."/>
            <person name="Zhou L."/>
            <person name="Kuske C.R."/>
        </authorList>
    </citation>
    <scope>NUCLEOTIDE SEQUENCE [LARGE SCALE GENOMIC DNA]</scope>
    <source>
        <strain evidence="2 3">Ellin345</strain>
    </source>
</reference>
<sequence length="174" mass="19648">MRPPEIEQRVEQLLRKYNINDGPVPVERIAEAEGLPIIETAYAGEVSGALIRSNGMTGIAVNSAHPQTRRRFTVAHELAHFALNHEGEYIDSRFTVIRRDGRSSDATDKKEIEANAFAANLLMPTEFLYRDLKPSYRGEAHLSDNDLKMLARKYRVSPLAMQYRLVNLGLLSPE</sequence>
<keyword evidence="3" id="KW-1185">Reference proteome</keyword>
<evidence type="ECO:0000313" key="2">
    <source>
        <dbReference type="EMBL" id="ABF39231.1"/>
    </source>
</evidence>
<dbReference type="InterPro" id="IPR010359">
    <property type="entry name" value="IrrE_HExxH"/>
</dbReference>
<dbReference type="KEGG" id="aba:Acid345_0226"/>
<evidence type="ECO:0000259" key="1">
    <source>
        <dbReference type="Pfam" id="PF06114"/>
    </source>
</evidence>